<evidence type="ECO:0000256" key="1">
    <source>
        <dbReference type="ARBA" id="ARBA00010062"/>
    </source>
</evidence>
<accession>A0A5N8VZ61</accession>
<evidence type="ECO:0000259" key="3">
    <source>
        <dbReference type="Pfam" id="PF13458"/>
    </source>
</evidence>
<evidence type="ECO:0000256" key="2">
    <source>
        <dbReference type="ARBA" id="ARBA00022729"/>
    </source>
</evidence>
<comment type="caution">
    <text evidence="4">The sequence shown here is derived from an EMBL/GenBank/DDBJ whole genome shotgun (WGS) entry which is preliminary data.</text>
</comment>
<keyword evidence="2" id="KW-0732">Signal</keyword>
<organism evidence="4 5">
    <name type="scientific">Streptomyces phyllanthi</name>
    <dbReference type="NCBI Taxonomy" id="1803180"/>
    <lineage>
        <taxon>Bacteria</taxon>
        <taxon>Bacillati</taxon>
        <taxon>Actinomycetota</taxon>
        <taxon>Actinomycetes</taxon>
        <taxon>Kitasatosporales</taxon>
        <taxon>Streptomycetaceae</taxon>
        <taxon>Streptomyces</taxon>
    </lineage>
</organism>
<dbReference type="AlphaFoldDB" id="A0A5N8VZ61"/>
<dbReference type="PANTHER" id="PTHR30483">
    <property type="entry name" value="LEUCINE-SPECIFIC-BINDING PROTEIN"/>
    <property type="match status" value="1"/>
</dbReference>
<proteinExistence type="inferred from homology"/>
<comment type="similarity">
    <text evidence="1">Belongs to the leucine-binding protein family.</text>
</comment>
<dbReference type="OrthoDB" id="4195354at2"/>
<keyword evidence="5" id="KW-1185">Reference proteome</keyword>
<dbReference type="CDD" id="cd06342">
    <property type="entry name" value="PBP1_ABC_LIVBP-like"/>
    <property type="match status" value="1"/>
</dbReference>
<protein>
    <submittedName>
        <fullName evidence="4">ABC transporter substrate-binding protein</fullName>
    </submittedName>
</protein>
<reference evidence="4 5" key="1">
    <citation type="submission" date="2019-07" db="EMBL/GenBank/DDBJ databases">
        <title>New species of Amycolatopsis and Streptomyces.</title>
        <authorList>
            <person name="Duangmal K."/>
            <person name="Teo W.F.A."/>
            <person name="Lipun K."/>
        </authorList>
    </citation>
    <scope>NUCLEOTIDE SEQUENCE [LARGE SCALE GENOMIC DNA]</scope>
    <source>
        <strain evidence="4 5">TISTR 2346</strain>
    </source>
</reference>
<dbReference type="PANTHER" id="PTHR30483:SF6">
    <property type="entry name" value="PERIPLASMIC BINDING PROTEIN OF ABC TRANSPORTER FOR NATURAL AMINO ACIDS"/>
    <property type="match status" value="1"/>
</dbReference>
<evidence type="ECO:0000313" key="5">
    <source>
        <dbReference type="Proteomes" id="UP000326979"/>
    </source>
</evidence>
<evidence type="ECO:0000313" key="4">
    <source>
        <dbReference type="EMBL" id="MPY40551.1"/>
    </source>
</evidence>
<dbReference type="Pfam" id="PF13458">
    <property type="entry name" value="Peripla_BP_6"/>
    <property type="match status" value="1"/>
</dbReference>
<dbReference type="InterPro" id="IPR028081">
    <property type="entry name" value="Leu-bd"/>
</dbReference>
<sequence length="380" mass="40636">GGEPGGQTGGPGPLPRYVIGLHADLSGAQKALGQAQERGARLAVERHNARENRDFDLVLRVRDDGGKPERARRTADSFAADDNVYAVIGPTTGATAVAALRRYQKALLPALTVSAGDERLSNTSYTAIFQLRPSDDTLTAPLTWYLTQVESARRTAVVEDRAAGQISWRRARSLTEFPPSKGTTTIHAVAAGGEDFRPAVEAALDADAEALVYAGTSAHRAALCARAVREAGFTGSCLATEPVLGPAFLEEAKEDAEGWVFSTTYVDPSVLKGAKTFAAAYRKRYGVDEVGRYAAEAYDALGLAAEGLRLLGPDGAERGGMARRLRTLTYRGICKEMSFNGTTLQISSEPGLFLYRVEDGSARFLGQYQKVTNTSINSKI</sequence>
<dbReference type="SUPFAM" id="SSF53822">
    <property type="entry name" value="Periplasmic binding protein-like I"/>
    <property type="match status" value="1"/>
</dbReference>
<gene>
    <name evidence="4" type="ORF">FNH04_11735</name>
</gene>
<feature type="non-terminal residue" evidence="4">
    <location>
        <position position="1"/>
    </location>
</feature>
<dbReference type="InterPro" id="IPR051010">
    <property type="entry name" value="BCAA_transport"/>
</dbReference>
<feature type="domain" description="Leucine-binding protein" evidence="3">
    <location>
        <begin position="19"/>
        <end position="359"/>
    </location>
</feature>
<dbReference type="RefSeq" id="WP_152783178.1">
    <property type="nucleotide sequence ID" value="NZ_VJZE01000059.1"/>
</dbReference>
<dbReference type="Gene3D" id="3.40.50.2300">
    <property type="match status" value="2"/>
</dbReference>
<name>A0A5N8VZ61_9ACTN</name>
<dbReference type="EMBL" id="VJZE01000059">
    <property type="protein sequence ID" value="MPY40551.1"/>
    <property type="molecule type" value="Genomic_DNA"/>
</dbReference>
<dbReference type="Proteomes" id="UP000326979">
    <property type="component" value="Unassembled WGS sequence"/>
</dbReference>
<dbReference type="InterPro" id="IPR028082">
    <property type="entry name" value="Peripla_BP_I"/>
</dbReference>